<organism evidence="3 4">
    <name type="scientific">Streptococcus ferus</name>
    <dbReference type="NCBI Taxonomy" id="1345"/>
    <lineage>
        <taxon>Bacteria</taxon>
        <taxon>Bacillati</taxon>
        <taxon>Bacillota</taxon>
        <taxon>Bacilli</taxon>
        <taxon>Lactobacillales</taxon>
        <taxon>Streptococcaceae</taxon>
        <taxon>Streptococcus</taxon>
    </lineage>
</organism>
<dbReference type="EMBL" id="LS483343">
    <property type="protein sequence ID" value="SQF40282.1"/>
    <property type="molecule type" value="Genomic_DNA"/>
</dbReference>
<feature type="transmembrane region" description="Helical" evidence="1">
    <location>
        <begin position="50"/>
        <end position="71"/>
    </location>
</feature>
<dbReference type="STRING" id="1123303.GCA_000372425_00398"/>
<dbReference type="Pfam" id="PF07853">
    <property type="entry name" value="DUF1648"/>
    <property type="match status" value="1"/>
</dbReference>
<accession>A0A2X3Y0H6</accession>
<protein>
    <submittedName>
        <fullName evidence="3">Immunity protein sdpI</fullName>
    </submittedName>
</protein>
<evidence type="ECO:0000256" key="1">
    <source>
        <dbReference type="SAM" id="Phobius"/>
    </source>
</evidence>
<proteinExistence type="predicted"/>
<feature type="domain" description="DUF1648" evidence="2">
    <location>
        <begin position="17"/>
        <end position="60"/>
    </location>
</feature>
<sequence length="107" mass="12499">MFVSKRMALWSSLTIPVFPWILGSILWFWLPNRLAVHFFWLVADGFSSKSQVVYLLPFLFLGLHLLVLYSIGHDGKERTLQLFYLLVWGIPLLSVVYYSFIYIIAVV</sequence>
<dbReference type="InterPro" id="IPR012867">
    <property type="entry name" value="DUF1648"/>
</dbReference>
<keyword evidence="1" id="KW-1133">Transmembrane helix</keyword>
<feature type="transmembrane region" description="Helical" evidence="1">
    <location>
        <begin position="83"/>
        <end position="105"/>
    </location>
</feature>
<reference evidence="3 4" key="1">
    <citation type="submission" date="2018-06" db="EMBL/GenBank/DDBJ databases">
        <authorList>
            <consortium name="Pathogen Informatics"/>
            <person name="Doyle S."/>
        </authorList>
    </citation>
    <scope>NUCLEOTIDE SEQUENCE [LARGE SCALE GENOMIC DNA]</scope>
    <source>
        <strain evidence="3 4">NCTC12278</strain>
    </source>
</reference>
<keyword evidence="4" id="KW-1185">Reference proteome</keyword>
<dbReference type="KEGG" id="sfer:NCTC12278_00869"/>
<keyword evidence="1" id="KW-0472">Membrane</keyword>
<evidence type="ECO:0000313" key="3">
    <source>
        <dbReference type="EMBL" id="SQF40282.1"/>
    </source>
</evidence>
<dbReference type="Proteomes" id="UP000249495">
    <property type="component" value="Chromosome 1"/>
</dbReference>
<feature type="transmembrane region" description="Helical" evidence="1">
    <location>
        <begin position="7"/>
        <end position="30"/>
    </location>
</feature>
<evidence type="ECO:0000313" key="4">
    <source>
        <dbReference type="Proteomes" id="UP000249495"/>
    </source>
</evidence>
<dbReference type="OrthoDB" id="9808690at2"/>
<keyword evidence="1" id="KW-0812">Transmembrane</keyword>
<name>A0A2X3Y0H6_9STRE</name>
<dbReference type="AlphaFoldDB" id="A0A2X3Y0H6"/>
<evidence type="ECO:0000259" key="2">
    <source>
        <dbReference type="Pfam" id="PF07853"/>
    </source>
</evidence>
<gene>
    <name evidence="3" type="ORF">NCTC12278_00869</name>
</gene>